<evidence type="ECO:0000256" key="1">
    <source>
        <dbReference type="SAM" id="MobiDB-lite"/>
    </source>
</evidence>
<feature type="region of interest" description="Disordered" evidence="1">
    <location>
        <begin position="115"/>
        <end position="160"/>
    </location>
</feature>
<feature type="compositionally biased region" description="Polar residues" evidence="1">
    <location>
        <begin position="131"/>
        <end position="159"/>
    </location>
</feature>
<proteinExistence type="predicted"/>
<name>A0A9Q3IN58_9BASI</name>
<accession>A0A9Q3IN58</accession>
<protein>
    <submittedName>
        <fullName evidence="2">Uncharacterized protein</fullName>
    </submittedName>
</protein>
<evidence type="ECO:0000313" key="2">
    <source>
        <dbReference type="EMBL" id="MBW0546385.1"/>
    </source>
</evidence>
<feature type="compositionally biased region" description="Low complexity" evidence="1">
    <location>
        <begin position="117"/>
        <end position="130"/>
    </location>
</feature>
<feature type="region of interest" description="Disordered" evidence="1">
    <location>
        <begin position="1"/>
        <end position="56"/>
    </location>
</feature>
<sequence>MSKPSHQSSHSYLQNSSTPFKMNSSILNNTPLNPINSNVKPPQSINSTPKSHSRFQTNHSISNSDSMLNLTNFCLHQSVPTIYPASLLHHPHLDDLLTIHPSKLTLKESSNHFITCPKRSNSSNSVPSKSQKLFQTDSQTTQSPFQNFSQSIASTSPSRIPSIPKHYPSLIITILQ</sequence>
<comment type="caution">
    <text evidence="2">The sequence shown here is derived from an EMBL/GenBank/DDBJ whole genome shotgun (WGS) entry which is preliminary data.</text>
</comment>
<organism evidence="2 3">
    <name type="scientific">Austropuccinia psidii MF-1</name>
    <dbReference type="NCBI Taxonomy" id="1389203"/>
    <lineage>
        <taxon>Eukaryota</taxon>
        <taxon>Fungi</taxon>
        <taxon>Dikarya</taxon>
        <taxon>Basidiomycota</taxon>
        <taxon>Pucciniomycotina</taxon>
        <taxon>Pucciniomycetes</taxon>
        <taxon>Pucciniales</taxon>
        <taxon>Sphaerophragmiaceae</taxon>
        <taxon>Austropuccinia</taxon>
    </lineage>
</organism>
<dbReference type="EMBL" id="AVOT02051380">
    <property type="protein sequence ID" value="MBW0546385.1"/>
    <property type="molecule type" value="Genomic_DNA"/>
</dbReference>
<dbReference type="AlphaFoldDB" id="A0A9Q3IN58"/>
<evidence type="ECO:0000313" key="3">
    <source>
        <dbReference type="Proteomes" id="UP000765509"/>
    </source>
</evidence>
<gene>
    <name evidence="2" type="ORF">O181_086100</name>
</gene>
<reference evidence="2" key="1">
    <citation type="submission" date="2021-03" db="EMBL/GenBank/DDBJ databases">
        <title>Draft genome sequence of rust myrtle Austropuccinia psidii MF-1, a brazilian biotype.</title>
        <authorList>
            <person name="Quecine M.C."/>
            <person name="Pachon D.M.R."/>
            <person name="Bonatelli M.L."/>
            <person name="Correr F.H."/>
            <person name="Franceschini L.M."/>
            <person name="Leite T.F."/>
            <person name="Margarido G.R.A."/>
            <person name="Almeida C.A."/>
            <person name="Ferrarezi J.A."/>
            <person name="Labate C.A."/>
        </authorList>
    </citation>
    <scope>NUCLEOTIDE SEQUENCE</scope>
    <source>
        <strain evidence="2">MF-1</strain>
    </source>
</reference>
<dbReference type="Proteomes" id="UP000765509">
    <property type="component" value="Unassembled WGS sequence"/>
</dbReference>
<keyword evidence="3" id="KW-1185">Reference proteome</keyword>